<reference evidence="2" key="1">
    <citation type="submission" date="2020-10" db="EMBL/GenBank/DDBJ databases">
        <authorList>
            <person name="Gilroy R."/>
        </authorList>
    </citation>
    <scope>NUCLEOTIDE SEQUENCE</scope>
    <source>
        <strain evidence="2">CHK183-6373</strain>
    </source>
</reference>
<feature type="transmembrane region" description="Helical" evidence="1">
    <location>
        <begin position="119"/>
        <end position="140"/>
    </location>
</feature>
<proteinExistence type="predicted"/>
<feature type="transmembrane region" description="Helical" evidence="1">
    <location>
        <begin position="190"/>
        <end position="209"/>
    </location>
</feature>
<sequence>MSEWQAYADAAGLEIDVRETLLSLVSAQDGWDVQGALAALGEALRAQLRESVSLIVLFAAPALVCALAKQFAPQNGGVIEWIGVLAAASAMLAAFASAFSQAERAVSLLSQCAQAVSPLLIALLSAAGGGATAALLSPMAALAGGAIGTAAGGSGLALCACAAGVAAAGELSERIRLTKLFKLLRTLCNWLMGAWLTAFLAVVSVQGLLGAGYDSAAVRTAQYAVDNLMPVVGGDVADTMDALIGSAQLVKNAAGVTGLCLLLLVCVRPLLAILAPLLASRLAAAMIEPVEDGPVARLIDRFGDVLSMLLVVVVASCVMAMVLIGATLASGGAVR</sequence>
<dbReference type="GO" id="GO:0003779">
    <property type="term" value="F:actin binding"/>
    <property type="evidence" value="ECO:0007669"/>
    <property type="project" value="InterPro"/>
</dbReference>
<dbReference type="EMBL" id="DVOT01000125">
    <property type="protein sequence ID" value="HIV27657.1"/>
    <property type="molecule type" value="Genomic_DNA"/>
</dbReference>
<keyword evidence="1" id="KW-0812">Transmembrane</keyword>
<evidence type="ECO:0008006" key="4">
    <source>
        <dbReference type="Google" id="ProtNLM"/>
    </source>
</evidence>
<evidence type="ECO:0000313" key="2">
    <source>
        <dbReference type="EMBL" id="HIV27657.1"/>
    </source>
</evidence>
<gene>
    <name evidence="2" type="ORF">IAA64_06780</name>
</gene>
<evidence type="ECO:0000256" key="1">
    <source>
        <dbReference type="SAM" id="Phobius"/>
    </source>
</evidence>
<feature type="transmembrane region" description="Helical" evidence="1">
    <location>
        <begin position="146"/>
        <end position="169"/>
    </location>
</feature>
<evidence type="ECO:0000313" key="3">
    <source>
        <dbReference type="Proteomes" id="UP000886884"/>
    </source>
</evidence>
<feature type="transmembrane region" description="Helical" evidence="1">
    <location>
        <begin position="78"/>
        <end position="99"/>
    </location>
</feature>
<accession>A0A9D1TDB9</accession>
<dbReference type="InterPro" id="IPR027310">
    <property type="entry name" value="Profilin_CS"/>
</dbReference>
<keyword evidence="1" id="KW-1133">Transmembrane helix</keyword>
<dbReference type="Pfam" id="PF09546">
    <property type="entry name" value="Spore_III_AE"/>
    <property type="match status" value="1"/>
</dbReference>
<feature type="transmembrane region" description="Helical" evidence="1">
    <location>
        <begin position="256"/>
        <end position="279"/>
    </location>
</feature>
<dbReference type="Proteomes" id="UP000886884">
    <property type="component" value="Unassembled WGS sequence"/>
</dbReference>
<protein>
    <recommendedName>
        <fullName evidence="4">Stage III sporulation protein AE</fullName>
    </recommendedName>
</protein>
<comment type="caution">
    <text evidence="2">The sequence shown here is derived from an EMBL/GenBank/DDBJ whole genome shotgun (WGS) entry which is preliminary data.</text>
</comment>
<name>A0A9D1TDB9_9FIRM</name>
<feature type="transmembrane region" description="Helical" evidence="1">
    <location>
        <begin position="52"/>
        <end position="72"/>
    </location>
</feature>
<dbReference type="PROSITE" id="PS00414">
    <property type="entry name" value="PROFILIN"/>
    <property type="match status" value="1"/>
</dbReference>
<organism evidence="2 3">
    <name type="scientific">Candidatus Ornithocaccomicrobium faecavium</name>
    <dbReference type="NCBI Taxonomy" id="2840890"/>
    <lineage>
        <taxon>Bacteria</taxon>
        <taxon>Bacillati</taxon>
        <taxon>Bacillota</taxon>
        <taxon>Clostridia</taxon>
        <taxon>Candidatus Ornithocaccomicrobium</taxon>
    </lineage>
</organism>
<reference evidence="2" key="2">
    <citation type="journal article" date="2021" name="PeerJ">
        <title>Extensive microbial diversity within the chicken gut microbiome revealed by metagenomics and culture.</title>
        <authorList>
            <person name="Gilroy R."/>
            <person name="Ravi A."/>
            <person name="Getino M."/>
            <person name="Pursley I."/>
            <person name="Horton D.L."/>
            <person name="Alikhan N.F."/>
            <person name="Baker D."/>
            <person name="Gharbi K."/>
            <person name="Hall N."/>
            <person name="Watson M."/>
            <person name="Adriaenssens E.M."/>
            <person name="Foster-Nyarko E."/>
            <person name="Jarju S."/>
            <person name="Secka A."/>
            <person name="Antonio M."/>
            <person name="Oren A."/>
            <person name="Chaudhuri R.R."/>
            <person name="La Ragione R."/>
            <person name="Hildebrand F."/>
            <person name="Pallen M.J."/>
        </authorList>
    </citation>
    <scope>NUCLEOTIDE SEQUENCE</scope>
    <source>
        <strain evidence="2">CHK183-6373</strain>
    </source>
</reference>
<dbReference type="AlphaFoldDB" id="A0A9D1TDB9"/>
<keyword evidence="1" id="KW-0472">Membrane</keyword>
<feature type="transmembrane region" description="Helical" evidence="1">
    <location>
        <begin position="305"/>
        <end position="329"/>
    </location>
</feature>
<dbReference type="InterPro" id="IPR014194">
    <property type="entry name" value="Spore_III_AE"/>
</dbReference>